<sequence>MSYFLGYCLLAILGLLLGSFYNVVGLRVPANKSIIAPRSSCPCCGHMLTSMELIPIFSYLFQKGKCKKCNMPISPLYPIMELLTSLLFTISPVLIGWTAELLVALTFISLFIILFITDLTYMIIPDKVLLFFFCFFIIEHLFIPFVSWSDSLIGAIVGFGLLLSIAYLSKGGMGGGDIKLFALLGFVLGWKLVLLTLFLASLLGATAGGIGLLAGYINRKKPIPFAPFIMTGALAAYFFGDEMIRWYLQISFNI</sequence>
<evidence type="ECO:0000256" key="2">
    <source>
        <dbReference type="ARBA" id="ARBA00005801"/>
    </source>
</evidence>
<comment type="similarity">
    <text evidence="2 8">Belongs to the peptidase A24 family.</text>
</comment>
<comment type="caution">
    <text evidence="13">The sequence shown here is derived from an EMBL/GenBank/DDBJ whole genome shotgun (WGS) entry which is preliminary data.</text>
</comment>
<keyword evidence="6 10" id="KW-1133">Transmembrane helix</keyword>
<dbReference type="GO" id="GO:0006465">
    <property type="term" value="P:signal peptide processing"/>
    <property type="evidence" value="ECO:0007669"/>
    <property type="project" value="TreeGrafter"/>
</dbReference>
<gene>
    <name evidence="13" type="ORF">IC621_13225</name>
</gene>
<proteinExistence type="inferred from homology"/>
<evidence type="ECO:0000256" key="10">
    <source>
        <dbReference type="SAM" id="Phobius"/>
    </source>
</evidence>
<feature type="domain" description="Prepilin type IV endopeptidase peptidase" evidence="11">
    <location>
        <begin position="106"/>
        <end position="207"/>
    </location>
</feature>
<feature type="transmembrane region" description="Helical" evidence="10">
    <location>
        <begin position="101"/>
        <end position="121"/>
    </location>
</feature>
<dbReference type="Gene3D" id="1.20.120.1220">
    <property type="match status" value="1"/>
</dbReference>
<evidence type="ECO:0000259" key="11">
    <source>
        <dbReference type="Pfam" id="PF01478"/>
    </source>
</evidence>
<keyword evidence="14" id="KW-1185">Reference proteome</keyword>
<evidence type="ECO:0000256" key="1">
    <source>
        <dbReference type="ARBA" id="ARBA00004429"/>
    </source>
</evidence>
<dbReference type="EC" id="3.4.23.43" evidence="9"/>
<comment type="function">
    <text evidence="9">Plays an essential role in type IV pili and type II pseudopili formation by proteolytically removing the leader sequence from substrate proteins and subsequently monomethylating the alpha-amino group of the newly exposed N-terminal phenylalanine.</text>
</comment>
<accession>A0A926NI38</accession>
<comment type="catalytic activity">
    <reaction evidence="9">
        <text>Typically cleaves a -Gly-|-Phe- bond to release an N-terminal, basic peptide of 5-8 residues from type IV prepilin, and then N-methylates the new N-terminal amino group, the methyl donor being S-adenosyl-L-methionine.</text>
        <dbReference type="EC" id="3.4.23.43"/>
    </reaction>
</comment>
<evidence type="ECO:0000256" key="8">
    <source>
        <dbReference type="RuleBase" id="RU003793"/>
    </source>
</evidence>
<feature type="transmembrane region" description="Helical" evidence="10">
    <location>
        <begin position="180"/>
        <end position="203"/>
    </location>
</feature>
<organism evidence="13 14">
    <name type="scientific">Metabacillus arenae</name>
    <dbReference type="NCBI Taxonomy" id="2771434"/>
    <lineage>
        <taxon>Bacteria</taxon>
        <taxon>Bacillati</taxon>
        <taxon>Bacillota</taxon>
        <taxon>Bacilli</taxon>
        <taxon>Bacillales</taxon>
        <taxon>Bacillaceae</taxon>
        <taxon>Metabacillus</taxon>
    </lineage>
</organism>
<evidence type="ECO:0000313" key="14">
    <source>
        <dbReference type="Proteomes" id="UP000626844"/>
    </source>
</evidence>
<dbReference type="AlphaFoldDB" id="A0A926NI38"/>
<feature type="transmembrane region" description="Helical" evidence="10">
    <location>
        <begin position="128"/>
        <end position="146"/>
    </location>
</feature>
<dbReference type="InterPro" id="IPR010627">
    <property type="entry name" value="Prepilin_pept_A24_N"/>
</dbReference>
<comment type="subcellular location">
    <subcellularLocation>
        <location evidence="1">Cell inner membrane</location>
        <topology evidence="1">Multi-pass membrane protein</topology>
    </subcellularLocation>
    <subcellularLocation>
        <location evidence="9">Cell membrane</location>
        <topology evidence="9">Multi-pass membrane protein</topology>
    </subcellularLocation>
</comment>
<dbReference type="InterPro" id="IPR000045">
    <property type="entry name" value="Prepilin_IV_endopep_pep"/>
</dbReference>
<feature type="transmembrane region" description="Helical" evidence="10">
    <location>
        <begin position="223"/>
        <end position="240"/>
    </location>
</feature>
<dbReference type="Pfam" id="PF06750">
    <property type="entry name" value="A24_N_bact"/>
    <property type="match status" value="1"/>
</dbReference>
<dbReference type="PANTHER" id="PTHR30487:SF0">
    <property type="entry name" value="PREPILIN LEADER PEPTIDASE_N-METHYLTRANSFERASE-RELATED"/>
    <property type="match status" value="1"/>
</dbReference>
<keyword evidence="3" id="KW-1003">Cell membrane</keyword>
<evidence type="ECO:0000256" key="9">
    <source>
        <dbReference type="RuleBase" id="RU003794"/>
    </source>
</evidence>
<keyword evidence="9" id="KW-0645">Protease</keyword>
<dbReference type="PRINTS" id="PR00864">
    <property type="entry name" value="PREPILNPTASE"/>
</dbReference>
<evidence type="ECO:0000259" key="12">
    <source>
        <dbReference type="Pfam" id="PF06750"/>
    </source>
</evidence>
<name>A0A926NI38_9BACI</name>
<dbReference type="GO" id="GO:0005886">
    <property type="term" value="C:plasma membrane"/>
    <property type="evidence" value="ECO:0007669"/>
    <property type="project" value="UniProtKB-SubCell"/>
</dbReference>
<dbReference type="GO" id="GO:0032259">
    <property type="term" value="P:methylation"/>
    <property type="evidence" value="ECO:0007669"/>
    <property type="project" value="UniProtKB-KW"/>
</dbReference>
<dbReference type="RefSeq" id="WP_191158791.1">
    <property type="nucleotide sequence ID" value="NZ_JACXAI010000016.1"/>
</dbReference>
<evidence type="ECO:0000256" key="5">
    <source>
        <dbReference type="ARBA" id="ARBA00022692"/>
    </source>
</evidence>
<reference evidence="13" key="1">
    <citation type="submission" date="2020-09" db="EMBL/GenBank/DDBJ databases">
        <title>A novel bacterium of genus Bacillus, isolated from South China Sea.</title>
        <authorList>
            <person name="Huang H."/>
            <person name="Mo K."/>
            <person name="Hu Y."/>
        </authorList>
    </citation>
    <scope>NUCLEOTIDE SEQUENCE</scope>
    <source>
        <strain evidence="13">IB182487</strain>
    </source>
</reference>
<keyword evidence="9" id="KW-0378">Hydrolase</keyword>
<evidence type="ECO:0000256" key="4">
    <source>
        <dbReference type="ARBA" id="ARBA00022519"/>
    </source>
</evidence>
<dbReference type="Pfam" id="PF01478">
    <property type="entry name" value="Peptidase_A24"/>
    <property type="match status" value="1"/>
</dbReference>
<evidence type="ECO:0000256" key="3">
    <source>
        <dbReference type="ARBA" id="ARBA00022475"/>
    </source>
</evidence>
<keyword evidence="9" id="KW-0808">Transferase</keyword>
<keyword evidence="7 10" id="KW-0472">Membrane</keyword>
<dbReference type="InterPro" id="IPR014032">
    <property type="entry name" value="Peptidase_A24A_bac"/>
</dbReference>
<feature type="transmembrane region" description="Helical" evidence="10">
    <location>
        <begin position="73"/>
        <end position="95"/>
    </location>
</feature>
<dbReference type="InterPro" id="IPR050882">
    <property type="entry name" value="Prepilin_peptidase/N-MTase"/>
</dbReference>
<dbReference type="GO" id="GO:0004190">
    <property type="term" value="F:aspartic-type endopeptidase activity"/>
    <property type="evidence" value="ECO:0007669"/>
    <property type="project" value="UniProtKB-EC"/>
</dbReference>
<dbReference type="EC" id="2.1.1.-" evidence="9"/>
<evidence type="ECO:0000313" key="13">
    <source>
        <dbReference type="EMBL" id="MBD1381195.1"/>
    </source>
</evidence>
<dbReference type="Proteomes" id="UP000626844">
    <property type="component" value="Unassembled WGS sequence"/>
</dbReference>
<feature type="domain" description="Prepilin peptidase A24 N-terminal" evidence="12">
    <location>
        <begin position="12"/>
        <end position="91"/>
    </location>
</feature>
<keyword evidence="9" id="KW-0489">Methyltransferase</keyword>
<dbReference type="EMBL" id="JACXAI010000016">
    <property type="protein sequence ID" value="MBD1381195.1"/>
    <property type="molecule type" value="Genomic_DNA"/>
</dbReference>
<evidence type="ECO:0000256" key="6">
    <source>
        <dbReference type="ARBA" id="ARBA00022989"/>
    </source>
</evidence>
<keyword evidence="5 9" id="KW-0812">Transmembrane</keyword>
<dbReference type="PANTHER" id="PTHR30487">
    <property type="entry name" value="TYPE 4 PREPILIN-LIKE PROTEINS LEADER PEPTIDE-PROCESSING ENZYME"/>
    <property type="match status" value="1"/>
</dbReference>
<keyword evidence="9" id="KW-0511">Multifunctional enzyme</keyword>
<dbReference type="GO" id="GO:0008168">
    <property type="term" value="F:methyltransferase activity"/>
    <property type="evidence" value="ECO:0007669"/>
    <property type="project" value="UniProtKB-KW"/>
</dbReference>
<feature type="transmembrane region" description="Helical" evidence="10">
    <location>
        <begin position="152"/>
        <end position="168"/>
    </location>
</feature>
<evidence type="ECO:0000256" key="7">
    <source>
        <dbReference type="ARBA" id="ARBA00023136"/>
    </source>
</evidence>
<keyword evidence="4" id="KW-0997">Cell inner membrane</keyword>
<protein>
    <recommendedName>
        <fullName evidence="9">Prepilin leader peptidase/N-methyltransferase</fullName>
        <ecNumber evidence="9">2.1.1.-</ecNumber>
        <ecNumber evidence="9">3.4.23.43</ecNumber>
    </recommendedName>
</protein>